<dbReference type="FunFam" id="1.25.40.10:FF:000682">
    <property type="entry name" value="Pentatricopeptide repeat-containing protein At3g16610"/>
    <property type="match status" value="1"/>
</dbReference>
<name>A0A328E013_9ASTE</name>
<dbReference type="PANTHER" id="PTHR47926">
    <property type="entry name" value="PENTATRICOPEPTIDE REPEAT-CONTAINING PROTEIN"/>
    <property type="match status" value="1"/>
</dbReference>
<dbReference type="InterPro" id="IPR046960">
    <property type="entry name" value="PPR_At4g14850-like_plant"/>
</dbReference>
<keyword evidence="4" id="KW-1185">Reference proteome</keyword>
<reference evidence="3 4" key="1">
    <citation type="submission" date="2018-06" db="EMBL/GenBank/DDBJ databases">
        <title>The Genome of Cuscuta australis (Dodder) Provides Insight into the Evolution of Plant Parasitism.</title>
        <authorList>
            <person name="Liu H."/>
        </authorList>
    </citation>
    <scope>NUCLEOTIDE SEQUENCE [LARGE SCALE GENOMIC DNA]</scope>
    <source>
        <strain evidence="4">cv. Yunnan</strain>
        <tissue evidence="3">Vines</tissue>
    </source>
</reference>
<feature type="repeat" description="PPR" evidence="2">
    <location>
        <begin position="683"/>
        <end position="717"/>
    </location>
</feature>
<dbReference type="Pfam" id="PF13041">
    <property type="entry name" value="PPR_2"/>
    <property type="match status" value="3"/>
</dbReference>
<gene>
    <name evidence="3" type="ORF">DM860_010836</name>
</gene>
<dbReference type="PROSITE" id="PS51375">
    <property type="entry name" value="PPR"/>
    <property type="match status" value="8"/>
</dbReference>
<dbReference type="InterPro" id="IPR011990">
    <property type="entry name" value="TPR-like_helical_dom_sf"/>
</dbReference>
<dbReference type="InterPro" id="IPR046848">
    <property type="entry name" value="E_motif"/>
</dbReference>
<dbReference type="FunFam" id="1.25.40.10:FF:000343">
    <property type="entry name" value="Pentatricopeptide repeat-containing protein At3g58590"/>
    <property type="match status" value="1"/>
</dbReference>
<proteinExistence type="predicted"/>
<feature type="repeat" description="PPR" evidence="2">
    <location>
        <begin position="545"/>
        <end position="579"/>
    </location>
</feature>
<dbReference type="Gene3D" id="1.25.40.10">
    <property type="entry name" value="Tetratricopeptide repeat domain"/>
    <property type="match status" value="6"/>
</dbReference>
<protein>
    <recommendedName>
        <fullName evidence="5">Pentacotripeptide-repeat region of PRORP domain-containing protein</fullName>
    </recommendedName>
</protein>
<keyword evidence="1" id="KW-0677">Repeat</keyword>
<feature type="repeat" description="PPR" evidence="2">
    <location>
        <begin position="648"/>
        <end position="682"/>
    </location>
</feature>
<accession>A0A328E013</accession>
<feature type="repeat" description="PPR" evidence="2">
    <location>
        <begin position="242"/>
        <end position="276"/>
    </location>
</feature>
<dbReference type="GO" id="GO:0003723">
    <property type="term" value="F:RNA binding"/>
    <property type="evidence" value="ECO:0007669"/>
    <property type="project" value="InterPro"/>
</dbReference>
<dbReference type="InterPro" id="IPR002885">
    <property type="entry name" value="PPR_rpt"/>
</dbReference>
<dbReference type="GO" id="GO:0009451">
    <property type="term" value="P:RNA modification"/>
    <property type="evidence" value="ECO:0007669"/>
    <property type="project" value="InterPro"/>
</dbReference>
<dbReference type="FunFam" id="1.25.40.10:FF:000090">
    <property type="entry name" value="Pentatricopeptide repeat-containing protein, chloroplastic"/>
    <property type="match status" value="1"/>
</dbReference>
<dbReference type="Proteomes" id="UP000249390">
    <property type="component" value="Unassembled WGS sequence"/>
</dbReference>
<dbReference type="PANTHER" id="PTHR47926:SF347">
    <property type="entry name" value="PENTATRICOPEPTIDE REPEAT-CONTAINING PROTEIN"/>
    <property type="match status" value="1"/>
</dbReference>
<evidence type="ECO:0000313" key="3">
    <source>
        <dbReference type="EMBL" id="RAL51334.1"/>
    </source>
</evidence>
<dbReference type="NCBIfam" id="TIGR00756">
    <property type="entry name" value="PPR"/>
    <property type="match status" value="7"/>
</dbReference>
<evidence type="ECO:0000313" key="4">
    <source>
        <dbReference type="Proteomes" id="UP000249390"/>
    </source>
</evidence>
<dbReference type="Pfam" id="PF20431">
    <property type="entry name" value="E_motif"/>
    <property type="match status" value="1"/>
</dbReference>
<feature type="repeat" description="PPR" evidence="2">
    <location>
        <begin position="105"/>
        <end position="139"/>
    </location>
</feature>
<evidence type="ECO:0000256" key="2">
    <source>
        <dbReference type="PROSITE-ProRule" id="PRU00708"/>
    </source>
</evidence>
<sequence length="870" mass="97206">MRSCAIASLPAASIFHDDDMHLRPFISRRFSTLKQTDFPSNLHSDVRELVQKGRLFEALQCYSREPSSASRLAFPAILKACASLLSLGTGRTVHARAFAMGFQSDPYIATSLVNMYVKCGSIRDAEQVFDNIPKSGALSQDVTLWNAMIDGYFKNGFRGECLAQFRQMQALGINPDGYTLSILLGVSSRFSTGKEIHGYAIRSSFEGDPFIVTALIDMYANCGRAVYAWRLFESQEGKNKNNVVIWNAMMNGFCKTGFWSRSLELYSLLRERNQRIMPSMYCIALTACCDGEDFEMGRQVHTNIVKTGVDYDQYVHSSLLTMYAKCGSVGDAEKVFNDVVVKGIETWNAMVSAYVGNGWVNESFITYNQMKAKSVSPDSFTISNILTSCGIGGFHDFGTSIHAELIKRPVQTKLEVQSALMTMYLRCCKVEDAIKVFIRMEEKDVVAWGSMMSGFYQNKKYKESVGLYKQMLNSEVKPDSNMLSIAINASVGIESIELGSSFFGVAIKHGLESDAFVGSSLMDLYSKSGQPEMAKTIFFGISNKNLVVWNSLISCYSRNSHPDASVRVLPQIVQYGLIPDVISVTNALVAVSSLAVLLKGKALHGYLIRYQIPVDNQVETSLIDMYIKSGCLKYAEHIFNSNNTSKRNSITWNSMISGYGSHGECFKAISLFKEMRRSRITPDDVTFLSLISACNHSGLVEEGLELFQLMREYRVEPQTDHYVNIVDMLGRTGRLVEAHRFIQKMPEEPDPSLWLCLLSACRVHRSFELGELAAQNLLKIEAGRGSNYVQVLNLYVEGGMREKAASLRAEMKQKGLKKTGGCSWIEVKDRTEIFFSGDSSSHRTVEVYQTLYSLISVMKMEGKGDYHESC</sequence>
<dbReference type="AlphaFoldDB" id="A0A328E013"/>
<dbReference type="Pfam" id="PF01535">
    <property type="entry name" value="PPR"/>
    <property type="match status" value="6"/>
</dbReference>
<organism evidence="3 4">
    <name type="scientific">Cuscuta australis</name>
    <dbReference type="NCBI Taxonomy" id="267555"/>
    <lineage>
        <taxon>Eukaryota</taxon>
        <taxon>Viridiplantae</taxon>
        <taxon>Streptophyta</taxon>
        <taxon>Embryophyta</taxon>
        <taxon>Tracheophyta</taxon>
        <taxon>Spermatophyta</taxon>
        <taxon>Magnoliopsida</taxon>
        <taxon>eudicotyledons</taxon>
        <taxon>Gunneridae</taxon>
        <taxon>Pentapetalae</taxon>
        <taxon>asterids</taxon>
        <taxon>lamiids</taxon>
        <taxon>Solanales</taxon>
        <taxon>Convolvulaceae</taxon>
        <taxon>Cuscuteae</taxon>
        <taxon>Cuscuta</taxon>
        <taxon>Cuscuta subgen. Grammica</taxon>
        <taxon>Cuscuta sect. Cleistogrammica</taxon>
    </lineage>
</organism>
<feature type="repeat" description="PPR" evidence="2">
    <location>
        <begin position="141"/>
        <end position="175"/>
    </location>
</feature>
<evidence type="ECO:0008006" key="5">
    <source>
        <dbReference type="Google" id="ProtNLM"/>
    </source>
</evidence>
<dbReference type="EMBL" id="NQVE01000050">
    <property type="protein sequence ID" value="RAL51334.1"/>
    <property type="molecule type" value="Genomic_DNA"/>
</dbReference>
<comment type="caution">
    <text evidence="3">The sequence shown here is derived from an EMBL/GenBank/DDBJ whole genome shotgun (WGS) entry which is preliminary data.</text>
</comment>
<feature type="repeat" description="PPR" evidence="2">
    <location>
        <begin position="343"/>
        <end position="377"/>
    </location>
</feature>
<evidence type="ECO:0000256" key="1">
    <source>
        <dbReference type="ARBA" id="ARBA00022737"/>
    </source>
</evidence>
<feature type="repeat" description="PPR" evidence="2">
    <location>
        <begin position="444"/>
        <end position="478"/>
    </location>
</feature>